<protein>
    <submittedName>
        <fullName evidence="1">Uncharacterized protein</fullName>
    </submittedName>
</protein>
<dbReference type="eggNOG" id="arCOG00679">
    <property type="taxonomic scope" value="Archaea"/>
</dbReference>
<accession>I0A107</accession>
<evidence type="ECO:0000313" key="1">
    <source>
        <dbReference type="EMBL" id="AFH42664.1"/>
    </source>
</evidence>
<dbReference type="STRING" id="1163730.FFONT_0676"/>
<dbReference type="HOGENOM" id="CLU_2893080_0_0_2"/>
<gene>
    <name evidence="1" type="ordered locus">FFONT_0676</name>
</gene>
<name>I0A107_FERFK</name>
<reference evidence="2" key="1">
    <citation type="submission" date="2012-03" db="EMBL/GenBank/DDBJ databases">
        <title>Fervidicoccus fontis complete genome analysis confirms its distinct phylogenetic position and predicts its environmental function.</title>
        <authorList>
            <person name="Lebedinsky A.V."/>
            <person name="Mardanov A.V."/>
            <person name="Gumerov V.M."/>
            <person name="Beletsky A.V."/>
            <person name="Kublanov I.V."/>
            <person name="Perevalova A.A."/>
            <person name="Bonch-Osmolovskaya E.A."/>
            <person name="Ravin N.V."/>
            <person name="Skryabin K.G."/>
        </authorList>
    </citation>
    <scope>NUCLEOTIDE SEQUENCE [LARGE SCALE GENOMIC DNA]</scope>
    <source>
        <strain evidence="2">DSM 19380 / VKM B-2539 / Kam940</strain>
    </source>
</reference>
<dbReference type="EMBL" id="CP003423">
    <property type="protein sequence ID" value="AFH42664.1"/>
    <property type="molecule type" value="Genomic_DNA"/>
</dbReference>
<dbReference type="Proteomes" id="UP000007391">
    <property type="component" value="Chromosome"/>
</dbReference>
<dbReference type="KEGG" id="ffo:FFONT_0676"/>
<organism evidence="1 2">
    <name type="scientific">Fervidicoccus fontis (strain DSM 19380 / JCM 18336 / VKM B-2539 / Kam940)</name>
    <dbReference type="NCBI Taxonomy" id="1163730"/>
    <lineage>
        <taxon>Archaea</taxon>
        <taxon>Thermoproteota</taxon>
        <taxon>Thermoprotei</taxon>
        <taxon>Fervidicoccales</taxon>
        <taxon>Fervidicoccaceae</taxon>
        <taxon>Fervidicoccus</taxon>
    </lineage>
</organism>
<proteinExistence type="predicted"/>
<sequence length="62" mass="7086">MANFSKIVLGYVYRRTGIRKRWSSLYGVNGGRRLRAALRKLREGGVKKDLKHKTVKVVVLEG</sequence>
<keyword evidence="2" id="KW-1185">Reference proteome</keyword>
<dbReference type="AlphaFoldDB" id="I0A107"/>
<dbReference type="InParanoid" id="I0A107"/>
<evidence type="ECO:0000313" key="2">
    <source>
        <dbReference type="Proteomes" id="UP000007391"/>
    </source>
</evidence>
<reference evidence="1 2" key="2">
    <citation type="journal article" date="2014" name="Extremophiles">
        <title>Analysis of the complete genome of Fervidococcus fontis confirms the distinct phylogenetic position of the order Fervidicoccales and suggests its environmental function.</title>
        <authorList>
            <person name="Lebedinsky A.V."/>
            <person name="Mardanov A.V."/>
            <person name="Kublanov I.V."/>
            <person name="Gumerov V.M."/>
            <person name="Beletsky A.V."/>
            <person name="Perevalova A.A."/>
            <person name="Bidzhieva S.Kh."/>
            <person name="Bonch-Osmolovskaya E.A."/>
            <person name="Skryabin K.G."/>
            <person name="Ravin N.V."/>
        </authorList>
    </citation>
    <scope>NUCLEOTIDE SEQUENCE [LARGE SCALE GENOMIC DNA]</scope>
    <source>
        <strain evidence="2">DSM 19380 / VKM B-2539 / Kam940</strain>
    </source>
</reference>